<proteinExistence type="inferred from homology"/>
<comment type="similarity">
    <text evidence="1">Belongs to the bacterial ribosomal protein bL21 family.</text>
</comment>
<evidence type="ECO:0000256" key="3">
    <source>
        <dbReference type="SAM" id="MobiDB-lite"/>
    </source>
</evidence>
<evidence type="ECO:0000256" key="2">
    <source>
        <dbReference type="ARBA" id="ARBA00044129"/>
    </source>
</evidence>
<protein>
    <recommendedName>
        <fullName evidence="2">Large ribosomal subunit protein bL21m</fullName>
    </recommendedName>
</protein>
<comment type="caution">
    <text evidence="4">The sequence shown here is derived from an EMBL/GenBank/DDBJ whole genome shotgun (WGS) entry which is preliminary data.</text>
</comment>
<dbReference type="InterPro" id="IPR036164">
    <property type="entry name" value="bL21-like_sf"/>
</dbReference>
<gene>
    <name evidence="4" type="ORF">GQ43DRAFT_442316</name>
</gene>
<organism evidence="4 5">
    <name type="scientific">Delitschia confertaspora ATCC 74209</name>
    <dbReference type="NCBI Taxonomy" id="1513339"/>
    <lineage>
        <taxon>Eukaryota</taxon>
        <taxon>Fungi</taxon>
        <taxon>Dikarya</taxon>
        <taxon>Ascomycota</taxon>
        <taxon>Pezizomycotina</taxon>
        <taxon>Dothideomycetes</taxon>
        <taxon>Pleosporomycetidae</taxon>
        <taxon>Pleosporales</taxon>
        <taxon>Delitschiaceae</taxon>
        <taxon>Delitschia</taxon>
    </lineage>
</organism>
<sequence>MLAQTVRRSLLEARSILPPTFLLPFRARITTASHTLETANTVPESLLRPGQHIAEDLKEKTQLPKDTKNAPLTPSTPSPAVPSQQPPNTPQTTEQSSPLTPQIRKLLPLLHSQAPHYMTLHIHGHPYLLTAGDTLRLPFLMPRVQPGDILRLNRATHIGSRDFTLKAPEPAKGTRDAPKKVFYLDERLFECRATVVGVESEPMRVKEKTKRRMRHVRRVKSKHRFTVLKISEVRVKGLEEYERAVGA</sequence>
<dbReference type="Proteomes" id="UP000799536">
    <property type="component" value="Unassembled WGS sequence"/>
</dbReference>
<keyword evidence="5" id="KW-1185">Reference proteome</keyword>
<evidence type="ECO:0000313" key="4">
    <source>
        <dbReference type="EMBL" id="KAF2199643.1"/>
    </source>
</evidence>
<dbReference type="AlphaFoldDB" id="A0A9P4MU17"/>
<dbReference type="OrthoDB" id="5994at2759"/>
<dbReference type="SUPFAM" id="SSF141091">
    <property type="entry name" value="L21p-like"/>
    <property type="match status" value="1"/>
</dbReference>
<dbReference type="Pfam" id="PF00829">
    <property type="entry name" value="Ribosomal_L21p"/>
    <property type="match status" value="1"/>
</dbReference>
<name>A0A9P4MU17_9PLEO</name>
<dbReference type="GO" id="GO:0005762">
    <property type="term" value="C:mitochondrial large ribosomal subunit"/>
    <property type="evidence" value="ECO:0007669"/>
    <property type="project" value="TreeGrafter"/>
</dbReference>
<reference evidence="4" key="1">
    <citation type="journal article" date="2020" name="Stud. Mycol.">
        <title>101 Dothideomycetes genomes: a test case for predicting lifestyles and emergence of pathogens.</title>
        <authorList>
            <person name="Haridas S."/>
            <person name="Albert R."/>
            <person name="Binder M."/>
            <person name="Bloem J."/>
            <person name="Labutti K."/>
            <person name="Salamov A."/>
            <person name="Andreopoulos B."/>
            <person name="Baker S."/>
            <person name="Barry K."/>
            <person name="Bills G."/>
            <person name="Bluhm B."/>
            <person name="Cannon C."/>
            <person name="Castanera R."/>
            <person name="Culley D."/>
            <person name="Daum C."/>
            <person name="Ezra D."/>
            <person name="Gonzalez J."/>
            <person name="Henrissat B."/>
            <person name="Kuo A."/>
            <person name="Liang C."/>
            <person name="Lipzen A."/>
            <person name="Lutzoni F."/>
            <person name="Magnuson J."/>
            <person name="Mondo S."/>
            <person name="Nolan M."/>
            <person name="Ohm R."/>
            <person name="Pangilinan J."/>
            <person name="Park H.-J."/>
            <person name="Ramirez L."/>
            <person name="Alfaro M."/>
            <person name="Sun H."/>
            <person name="Tritt A."/>
            <person name="Yoshinaga Y."/>
            <person name="Zwiers L.-H."/>
            <person name="Turgeon B."/>
            <person name="Goodwin S."/>
            <person name="Spatafora J."/>
            <person name="Crous P."/>
            <person name="Grigoriev I."/>
        </authorList>
    </citation>
    <scope>NUCLEOTIDE SEQUENCE</scope>
    <source>
        <strain evidence="4">ATCC 74209</strain>
    </source>
</reference>
<dbReference type="GO" id="GO:0003735">
    <property type="term" value="F:structural constituent of ribosome"/>
    <property type="evidence" value="ECO:0007669"/>
    <property type="project" value="TreeGrafter"/>
</dbReference>
<feature type="compositionally biased region" description="Basic and acidic residues" evidence="3">
    <location>
        <begin position="58"/>
        <end position="68"/>
    </location>
</feature>
<feature type="compositionally biased region" description="Pro residues" evidence="3">
    <location>
        <begin position="74"/>
        <end position="89"/>
    </location>
</feature>
<evidence type="ECO:0000256" key="1">
    <source>
        <dbReference type="ARBA" id="ARBA00008563"/>
    </source>
</evidence>
<dbReference type="EMBL" id="ML994064">
    <property type="protein sequence ID" value="KAF2199643.1"/>
    <property type="molecule type" value="Genomic_DNA"/>
</dbReference>
<dbReference type="PANTHER" id="PTHR21349">
    <property type="entry name" value="50S RIBOSOMAL PROTEIN L21"/>
    <property type="match status" value="1"/>
</dbReference>
<evidence type="ECO:0000313" key="5">
    <source>
        <dbReference type="Proteomes" id="UP000799536"/>
    </source>
</evidence>
<accession>A0A9P4MU17</accession>
<feature type="region of interest" description="Disordered" evidence="3">
    <location>
        <begin position="58"/>
        <end position="99"/>
    </location>
</feature>
<dbReference type="InterPro" id="IPR028909">
    <property type="entry name" value="bL21-like"/>
</dbReference>
<dbReference type="PANTHER" id="PTHR21349:SF0">
    <property type="entry name" value="LARGE RIBOSOMAL SUBUNIT PROTEIN BL21M"/>
    <property type="match status" value="1"/>
</dbReference>